<evidence type="ECO:0000313" key="2">
    <source>
        <dbReference type="Proteomes" id="UP001364695"/>
    </source>
</evidence>
<proteinExistence type="predicted"/>
<keyword evidence="1" id="KW-0808">Transferase</keyword>
<keyword evidence="2" id="KW-1185">Reference proteome</keyword>
<comment type="caution">
    <text evidence="1">The sequence shown here is derived from an EMBL/GenBank/DDBJ whole genome shotgun (WGS) entry which is preliminary data.</text>
</comment>
<keyword evidence="1" id="KW-0328">Glycosyltransferase</keyword>
<sequence length="275" mass="28980">MSPTDPVDCVDAALNVLRQRLHKARPRIALVLGSGWGGVAERIEAPQRVSYADLPGFPKPTVQGHASDLLCGRIGAHEVAVLTGRKHSYETGDASGMVVPLRTLRAWGCDVLVQTNAAGSVRADMPPGSLMLMADHLNLAQRSPLVGETGSARFVDMAQAYDPDLRAQARAHATQQGLALHEGVYAWLLGPQFETPAEIRMTQVLGADAVGMSTVPETIIARHAGMRVLALSLMTNMGAGLSAETLSHAHTLQQAQASSAHASGFLHGLIAALAL</sequence>
<protein>
    <submittedName>
        <fullName evidence="1">Purine-nucleoside phosphorylase</fullName>
        <ecNumber evidence="1">2.4.2.1</ecNumber>
    </submittedName>
</protein>
<name>A0ACC6P3H1_9BURK</name>
<dbReference type="EMBL" id="JAWDIE010000014">
    <property type="protein sequence ID" value="MEJ7138749.1"/>
    <property type="molecule type" value="Genomic_DNA"/>
</dbReference>
<accession>A0ACC6P3H1</accession>
<organism evidence="1 2">
    <name type="scientific">Amphibiibacter pelophylacis</name>
    <dbReference type="NCBI Taxonomy" id="1799477"/>
    <lineage>
        <taxon>Bacteria</taxon>
        <taxon>Pseudomonadati</taxon>
        <taxon>Pseudomonadota</taxon>
        <taxon>Betaproteobacteria</taxon>
        <taxon>Burkholderiales</taxon>
        <taxon>Sphaerotilaceae</taxon>
        <taxon>Amphibiibacter</taxon>
    </lineage>
</organism>
<gene>
    <name evidence="1" type="ORF">RV045_09980</name>
</gene>
<dbReference type="Proteomes" id="UP001364695">
    <property type="component" value="Unassembled WGS sequence"/>
</dbReference>
<dbReference type="EC" id="2.4.2.1" evidence="1"/>
<evidence type="ECO:0000313" key="1">
    <source>
        <dbReference type="EMBL" id="MEJ7138749.1"/>
    </source>
</evidence>
<reference evidence="1" key="1">
    <citation type="submission" date="2023-10" db="EMBL/GenBank/DDBJ databases">
        <title>Amphibacter perezi, gen. nov., sp. nov. a novel taxa of the family Comamonadaceae, class Betaproteobacteria isolated from the skin microbiota of Pelophylax perezi from different populations.</title>
        <authorList>
            <person name="Costa S."/>
            <person name="Proenca D.N."/>
            <person name="Lopes I."/>
            <person name="Morais P.V."/>
        </authorList>
    </citation>
    <scope>NUCLEOTIDE SEQUENCE</scope>
    <source>
        <strain evidence="1">SL12-8</strain>
    </source>
</reference>